<evidence type="ECO:0000313" key="1">
    <source>
        <dbReference type="EMBL" id="TDD54458.1"/>
    </source>
</evidence>
<dbReference type="Pfam" id="PF10604">
    <property type="entry name" value="Polyketide_cyc2"/>
    <property type="match status" value="1"/>
</dbReference>
<reference evidence="1 2" key="1">
    <citation type="submission" date="2019-03" db="EMBL/GenBank/DDBJ databases">
        <title>Draft genome sequences of novel Actinobacteria.</title>
        <authorList>
            <person name="Sahin N."/>
            <person name="Ay H."/>
            <person name="Saygin H."/>
        </authorList>
    </citation>
    <scope>NUCLEOTIDE SEQUENCE [LARGE SCALE GENOMIC DNA]</scope>
    <source>
        <strain evidence="1 2">JCM 13523</strain>
    </source>
</reference>
<dbReference type="EMBL" id="SMKX01000094">
    <property type="protein sequence ID" value="TDD54458.1"/>
    <property type="molecule type" value="Genomic_DNA"/>
</dbReference>
<dbReference type="GO" id="GO:0016740">
    <property type="term" value="F:transferase activity"/>
    <property type="evidence" value="ECO:0007669"/>
    <property type="project" value="UniProtKB-KW"/>
</dbReference>
<dbReference type="InterPro" id="IPR019587">
    <property type="entry name" value="Polyketide_cyclase/dehydratase"/>
</dbReference>
<dbReference type="SUPFAM" id="SSF55961">
    <property type="entry name" value="Bet v1-like"/>
    <property type="match status" value="1"/>
</dbReference>
<keyword evidence="1" id="KW-0808">Transferase</keyword>
<protein>
    <submittedName>
        <fullName evidence="1">Dimethyladenosine transferase</fullName>
    </submittedName>
</protein>
<dbReference type="Proteomes" id="UP000295124">
    <property type="component" value="Unassembled WGS sequence"/>
</dbReference>
<gene>
    <name evidence="1" type="ORF">E1263_27150</name>
</gene>
<name>A0A4R4Z8A3_9ACTN</name>
<accession>A0A4R4Z8A3</accession>
<keyword evidence="2" id="KW-1185">Reference proteome</keyword>
<proteinExistence type="predicted"/>
<dbReference type="RefSeq" id="WP_132172321.1">
    <property type="nucleotide sequence ID" value="NZ_SMKX01000094.1"/>
</dbReference>
<dbReference type="Gene3D" id="3.30.530.20">
    <property type="match status" value="1"/>
</dbReference>
<dbReference type="OrthoDB" id="6624781at2"/>
<organism evidence="1 2">
    <name type="scientific">Kribbella antibiotica</name>
    <dbReference type="NCBI Taxonomy" id="190195"/>
    <lineage>
        <taxon>Bacteria</taxon>
        <taxon>Bacillati</taxon>
        <taxon>Actinomycetota</taxon>
        <taxon>Actinomycetes</taxon>
        <taxon>Propionibacteriales</taxon>
        <taxon>Kribbellaceae</taxon>
        <taxon>Kribbella</taxon>
    </lineage>
</organism>
<dbReference type="AlphaFoldDB" id="A0A4R4Z8A3"/>
<dbReference type="InterPro" id="IPR023393">
    <property type="entry name" value="START-like_dom_sf"/>
</dbReference>
<evidence type="ECO:0000313" key="2">
    <source>
        <dbReference type="Proteomes" id="UP000295124"/>
    </source>
</evidence>
<sequence length="152" mass="16838">MADDVTVELTADRVSATTVVDADPSAVFDFLRRPANHAVISGDHTVRGAIKGPELLAPGSRFGMEMRIKLPYRVTSRVVEFEPDRLIAWCHFFGHRWRWELEPAGPGRTSVRETFDLGTAKIPAALRVIGLPQGHRGNVAKSVRNVANHFRA</sequence>
<comment type="caution">
    <text evidence="1">The sequence shown here is derived from an EMBL/GenBank/DDBJ whole genome shotgun (WGS) entry which is preliminary data.</text>
</comment>